<comment type="similarity">
    <text evidence="3">Belongs to the class-III pyridoxal-phosphate-dependent aminotransferase family.</text>
</comment>
<gene>
    <name evidence="4" type="ORF">JM946_26935</name>
</gene>
<dbReference type="InterPro" id="IPR005814">
    <property type="entry name" value="Aminotrans_3"/>
</dbReference>
<dbReference type="EMBL" id="JAEVLS010000008">
    <property type="protein sequence ID" value="MBM0108384.1"/>
    <property type="molecule type" value="Genomic_DNA"/>
</dbReference>
<name>A0ABS1X575_9GAMM</name>
<dbReference type="GO" id="GO:0008483">
    <property type="term" value="F:transaminase activity"/>
    <property type="evidence" value="ECO:0007669"/>
    <property type="project" value="UniProtKB-KW"/>
</dbReference>
<proteinExistence type="inferred from homology"/>
<dbReference type="PANTHER" id="PTHR43713:SF3">
    <property type="entry name" value="GLUTAMATE-1-SEMIALDEHYDE 2,1-AMINOMUTASE 1, CHLOROPLASTIC-RELATED"/>
    <property type="match status" value="1"/>
</dbReference>
<keyword evidence="2 3" id="KW-0663">Pyridoxal phosphate</keyword>
<keyword evidence="5" id="KW-1185">Reference proteome</keyword>
<dbReference type="PANTHER" id="PTHR43713">
    <property type="entry name" value="GLUTAMATE-1-SEMIALDEHYDE 2,1-AMINOMUTASE"/>
    <property type="match status" value="1"/>
</dbReference>
<evidence type="ECO:0000256" key="2">
    <source>
        <dbReference type="ARBA" id="ARBA00022898"/>
    </source>
</evidence>
<comment type="caution">
    <text evidence="4">The sequence shown here is derived from an EMBL/GenBank/DDBJ whole genome shotgun (WGS) entry which is preliminary data.</text>
</comment>
<organism evidence="4 5">
    <name type="scientific">Steroidobacter gossypii</name>
    <dbReference type="NCBI Taxonomy" id="2805490"/>
    <lineage>
        <taxon>Bacteria</taxon>
        <taxon>Pseudomonadati</taxon>
        <taxon>Pseudomonadota</taxon>
        <taxon>Gammaproteobacteria</taxon>
        <taxon>Steroidobacterales</taxon>
        <taxon>Steroidobacteraceae</taxon>
        <taxon>Steroidobacter</taxon>
    </lineage>
</organism>
<dbReference type="RefSeq" id="WP_203170551.1">
    <property type="nucleotide sequence ID" value="NZ_JAEVLS010000008.1"/>
</dbReference>
<dbReference type="Pfam" id="PF00202">
    <property type="entry name" value="Aminotran_3"/>
    <property type="match status" value="1"/>
</dbReference>
<dbReference type="InterPro" id="IPR015422">
    <property type="entry name" value="PyrdxlP-dep_Trfase_small"/>
</dbReference>
<dbReference type="Proteomes" id="UP000661077">
    <property type="component" value="Unassembled WGS sequence"/>
</dbReference>
<reference evidence="4 5" key="1">
    <citation type="journal article" date="2021" name="Int. J. Syst. Evol. Microbiol.">
        <title>Steroidobacter gossypii sp. nov., isolated from soil of cotton cropping field.</title>
        <authorList>
            <person name="Huang R."/>
            <person name="Yang S."/>
            <person name="Zhen C."/>
            <person name="Liu W."/>
        </authorList>
    </citation>
    <scope>NUCLEOTIDE SEQUENCE [LARGE SCALE GENOMIC DNA]</scope>
    <source>
        <strain evidence="4 5">S1-65</strain>
    </source>
</reference>
<evidence type="ECO:0000256" key="3">
    <source>
        <dbReference type="RuleBase" id="RU003560"/>
    </source>
</evidence>
<protein>
    <submittedName>
        <fullName evidence="4">Aminotransferase class III-fold pyridoxal phosphate-dependent enzyme</fullName>
    </submittedName>
</protein>
<dbReference type="InterPro" id="IPR015421">
    <property type="entry name" value="PyrdxlP-dep_Trfase_major"/>
</dbReference>
<keyword evidence="4" id="KW-0808">Transferase</keyword>
<dbReference type="InterPro" id="IPR015424">
    <property type="entry name" value="PyrdxlP-dep_Trfase"/>
</dbReference>
<dbReference type="SUPFAM" id="SSF53383">
    <property type="entry name" value="PLP-dependent transferases"/>
    <property type="match status" value="1"/>
</dbReference>
<dbReference type="NCBIfam" id="NF005453">
    <property type="entry name" value="PRK07046.1"/>
    <property type="match status" value="1"/>
</dbReference>
<evidence type="ECO:0000256" key="1">
    <source>
        <dbReference type="ARBA" id="ARBA00001933"/>
    </source>
</evidence>
<accession>A0ABS1X575</accession>
<dbReference type="Gene3D" id="3.40.640.10">
    <property type="entry name" value="Type I PLP-dependent aspartate aminotransferase-like (Major domain)"/>
    <property type="match status" value="1"/>
</dbReference>
<keyword evidence="4" id="KW-0032">Aminotransferase</keyword>
<evidence type="ECO:0000313" key="5">
    <source>
        <dbReference type="Proteomes" id="UP000661077"/>
    </source>
</evidence>
<sequence length="448" mass="48447">MQSASSSAAALLERERRRFIDEHPESLRRDKALREHWLNGVPMHWMTDWQLPAPLVLREAAGARLVDVDGHSYADFCLGDTGAMFGHSPPAVARALSTQAVRGLTCMLPTELTARAGELLTERFGLPFWQITQTATDANRAVLRWARALTGRKCILVFDGCYHGSLEDTLVRLEQGRVIARPGQVGQVADFASHARVVEFNDLPALEAALAGGEVACLLAEPVMTNAGMVLPQDGFWSEARKLCARHGTLLAIDETHTLSSGPRGHAHRLGLEPDFLVAGKAIAGGMPTAVYGFTAELAQRMEQLLATKPAGHSGMGTTLAANALATAALVACLQEVMTDDAYEHMLNLSATLAEGLRKRIAERALPWHVISVGARSELVFTPTPARTARESLSAASPTLERLLHLYLLNRGVLVTPFHNMMLVSPATSAAQVQSLLELLGEFLHELS</sequence>
<dbReference type="Gene3D" id="3.90.1150.10">
    <property type="entry name" value="Aspartate Aminotransferase, domain 1"/>
    <property type="match status" value="1"/>
</dbReference>
<comment type="cofactor">
    <cofactor evidence="1">
        <name>pyridoxal 5'-phosphate</name>
        <dbReference type="ChEBI" id="CHEBI:597326"/>
    </cofactor>
</comment>
<evidence type="ECO:0000313" key="4">
    <source>
        <dbReference type="EMBL" id="MBM0108384.1"/>
    </source>
</evidence>